<evidence type="ECO:0000313" key="9">
    <source>
        <dbReference type="Proteomes" id="UP000185696"/>
    </source>
</evidence>
<evidence type="ECO:0000256" key="3">
    <source>
        <dbReference type="ARBA" id="ARBA00022827"/>
    </source>
</evidence>
<evidence type="ECO:0000256" key="1">
    <source>
        <dbReference type="ARBA" id="ARBA00001974"/>
    </source>
</evidence>
<dbReference type="SUPFAM" id="SSF55424">
    <property type="entry name" value="FAD/NAD-linked reductases, dimerisation (C-terminal) domain"/>
    <property type="match status" value="1"/>
</dbReference>
<keyword evidence="4" id="KW-0560">Oxidoreductase</keyword>
<dbReference type="RefSeq" id="WP_075138238.1">
    <property type="nucleotide sequence ID" value="NZ_MSIF01000039.1"/>
</dbReference>
<dbReference type="InterPro" id="IPR023753">
    <property type="entry name" value="FAD/NAD-binding_dom"/>
</dbReference>
<evidence type="ECO:0000256" key="4">
    <source>
        <dbReference type="ARBA" id="ARBA00023002"/>
    </source>
</evidence>
<dbReference type="InterPro" id="IPR036188">
    <property type="entry name" value="FAD/NAD-bd_sf"/>
</dbReference>
<dbReference type="EMBL" id="MSIF01000039">
    <property type="protein sequence ID" value="OLF04725.1"/>
    <property type="molecule type" value="Genomic_DNA"/>
</dbReference>
<keyword evidence="3" id="KW-0274">FAD</keyword>
<dbReference type="InterPro" id="IPR016156">
    <property type="entry name" value="FAD/NAD-linked_Rdtase_dimer_sf"/>
</dbReference>
<sequence>MSRPERVVVVGAGLAGLRAAERLRELGFTGELTIIGAEATPPYHRPALSKQLLTGAMKPVDLMLPAYREIGARWRLNTQVQYVVPQKRTVRLPGGEDLEYDGLIIATGMEARRIAGVPYHDPRVLGLRTMQDAIDIERAVSASRGPVAIVGGGFTGCEIACSMRHLNREVTIIGRSPNLLGNVLGPQLGEWMTNLHRDHHVDLALETSVRQWVPRQDGIEMHLSDGTFLLASCAIVVAGTVPATSWLRGSGLPLDDGVVCEPTCHVVGAEDVVAAGDVAQWPNLRFSDKPRRLEHWLNAVEMGRAAAENLLAGRAAATPFTPMPRFWTEQFGIRIMASGVPKMGTETISLGTPERGNGTVVGYVDDGRLMGVIGIDSPGAVVTWTDTVLRHNPAPGDRPTRVAPEPIPAQALASRAPNRARANGRHSLPTRRDLQRVVRPPAFAPAY</sequence>
<evidence type="ECO:0000256" key="2">
    <source>
        <dbReference type="ARBA" id="ARBA00022630"/>
    </source>
</evidence>
<evidence type="ECO:0000259" key="7">
    <source>
        <dbReference type="Pfam" id="PF14759"/>
    </source>
</evidence>
<evidence type="ECO:0000256" key="5">
    <source>
        <dbReference type="SAM" id="MobiDB-lite"/>
    </source>
</evidence>
<dbReference type="GO" id="GO:0005737">
    <property type="term" value="C:cytoplasm"/>
    <property type="evidence" value="ECO:0007669"/>
    <property type="project" value="TreeGrafter"/>
</dbReference>
<proteinExistence type="predicted"/>
<dbReference type="InterPro" id="IPR028202">
    <property type="entry name" value="Reductase_C"/>
</dbReference>
<feature type="domain" description="Reductase C-terminal" evidence="7">
    <location>
        <begin position="326"/>
        <end position="383"/>
    </location>
</feature>
<keyword evidence="2" id="KW-0285">Flavoprotein</keyword>
<dbReference type="Pfam" id="PF07992">
    <property type="entry name" value="Pyr_redox_2"/>
    <property type="match status" value="1"/>
</dbReference>
<dbReference type="InterPro" id="IPR050446">
    <property type="entry name" value="FAD-oxidoreductase/Apoptosis"/>
</dbReference>
<dbReference type="PANTHER" id="PTHR43557">
    <property type="entry name" value="APOPTOSIS-INDUCING FACTOR 1"/>
    <property type="match status" value="1"/>
</dbReference>
<dbReference type="Pfam" id="PF14759">
    <property type="entry name" value="Reductase_C"/>
    <property type="match status" value="1"/>
</dbReference>
<dbReference type="Gene3D" id="3.50.50.60">
    <property type="entry name" value="FAD/NAD(P)-binding domain"/>
    <property type="match status" value="2"/>
</dbReference>
<dbReference type="Gene3D" id="3.30.390.30">
    <property type="match status" value="1"/>
</dbReference>
<comment type="cofactor">
    <cofactor evidence="1">
        <name>FAD</name>
        <dbReference type="ChEBI" id="CHEBI:57692"/>
    </cofactor>
</comment>
<feature type="domain" description="FAD/NAD(P)-binding" evidence="6">
    <location>
        <begin position="6"/>
        <end position="303"/>
    </location>
</feature>
<accession>A0A7Z0WG93</accession>
<dbReference type="PANTHER" id="PTHR43557:SF2">
    <property type="entry name" value="RIESKE DOMAIN-CONTAINING PROTEIN-RELATED"/>
    <property type="match status" value="1"/>
</dbReference>
<evidence type="ECO:0000313" key="8">
    <source>
        <dbReference type="EMBL" id="OLF04725.1"/>
    </source>
</evidence>
<protein>
    <submittedName>
        <fullName evidence="8">FAD-dependent oxidoreductase</fullName>
    </submittedName>
</protein>
<dbReference type="GO" id="GO:0016651">
    <property type="term" value="F:oxidoreductase activity, acting on NAD(P)H"/>
    <property type="evidence" value="ECO:0007669"/>
    <property type="project" value="TreeGrafter"/>
</dbReference>
<dbReference type="AlphaFoldDB" id="A0A7Z0WG93"/>
<dbReference type="PRINTS" id="PR00368">
    <property type="entry name" value="FADPNR"/>
</dbReference>
<dbReference type="SUPFAM" id="SSF51905">
    <property type="entry name" value="FAD/NAD(P)-binding domain"/>
    <property type="match status" value="2"/>
</dbReference>
<keyword evidence="9" id="KW-1185">Reference proteome</keyword>
<reference evidence="8 9" key="1">
    <citation type="submission" date="2016-12" db="EMBL/GenBank/DDBJ databases">
        <title>The draft genome sequence of Actinophytocola xinjiangensis.</title>
        <authorList>
            <person name="Wang W."/>
            <person name="Yuan L."/>
        </authorList>
    </citation>
    <scope>NUCLEOTIDE SEQUENCE [LARGE SCALE GENOMIC DNA]</scope>
    <source>
        <strain evidence="8 9">CGMCC 4.4663</strain>
    </source>
</reference>
<name>A0A7Z0WG93_9PSEU</name>
<organism evidence="8 9">
    <name type="scientific">Actinophytocola xinjiangensis</name>
    <dbReference type="NCBI Taxonomy" id="485602"/>
    <lineage>
        <taxon>Bacteria</taxon>
        <taxon>Bacillati</taxon>
        <taxon>Actinomycetota</taxon>
        <taxon>Actinomycetes</taxon>
        <taxon>Pseudonocardiales</taxon>
        <taxon>Pseudonocardiaceae</taxon>
    </lineage>
</organism>
<gene>
    <name evidence="8" type="ORF">BLA60_39600</name>
</gene>
<comment type="caution">
    <text evidence="8">The sequence shown here is derived from an EMBL/GenBank/DDBJ whole genome shotgun (WGS) entry which is preliminary data.</text>
</comment>
<dbReference type="OrthoDB" id="4475657at2"/>
<evidence type="ECO:0000259" key="6">
    <source>
        <dbReference type="Pfam" id="PF07992"/>
    </source>
</evidence>
<dbReference type="PRINTS" id="PR00411">
    <property type="entry name" value="PNDRDTASEI"/>
</dbReference>
<dbReference type="Proteomes" id="UP000185696">
    <property type="component" value="Unassembled WGS sequence"/>
</dbReference>
<feature type="region of interest" description="Disordered" evidence="5">
    <location>
        <begin position="410"/>
        <end position="447"/>
    </location>
</feature>